<reference evidence="1" key="1">
    <citation type="journal article" date="2022" name="Int. J. Mol. Sci.">
        <title>Draft Genome of Tanacetum Coccineum: Genomic Comparison of Closely Related Tanacetum-Family Plants.</title>
        <authorList>
            <person name="Yamashiro T."/>
            <person name="Shiraishi A."/>
            <person name="Nakayama K."/>
            <person name="Satake H."/>
        </authorList>
    </citation>
    <scope>NUCLEOTIDE SEQUENCE</scope>
</reference>
<evidence type="ECO:0000313" key="1">
    <source>
        <dbReference type="EMBL" id="GJT56224.1"/>
    </source>
</evidence>
<dbReference type="Proteomes" id="UP001151760">
    <property type="component" value="Unassembled WGS sequence"/>
</dbReference>
<accession>A0ABQ5EZV1</accession>
<name>A0ABQ5EZV1_9ASTR</name>
<reference evidence="1" key="2">
    <citation type="submission" date="2022-01" db="EMBL/GenBank/DDBJ databases">
        <authorList>
            <person name="Yamashiro T."/>
            <person name="Shiraishi A."/>
            <person name="Satake H."/>
            <person name="Nakayama K."/>
        </authorList>
    </citation>
    <scope>NUCLEOTIDE SEQUENCE</scope>
</reference>
<sequence>MDGRGAGFCVMLGSAPLGPSFSVSPSVKFFVAGRGGAGKGGSCMLIPDLVVMEKVDASGFGVLLLLIVESIWEYFSRSSLRWSSSPFSLRLLFPHGEIILVLDIFFNSNPPFFFGERVEAELSELVEFPTIVLGYALLMGSSSPCLNRRIKSLRAEMSCESTILPVCSVRTVVGFWKPEDVGRECSCKVLGGVGGLGSVLLDEDTSSSKRFLPAIARESF</sequence>
<keyword evidence="2" id="KW-1185">Reference proteome</keyword>
<proteinExistence type="predicted"/>
<evidence type="ECO:0000313" key="2">
    <source>
        <dbReference type="Proteomes" id="UP001151760"/>
    </source>
</evidence>
<comment type="caution">
    <text evidence="1">The sequence shown here is derived from an EMBL/GenBank/DDBJ whole genome shotgun (WGS) entry which is preliminary data.</text>
</comment>
<protein>
    <submittedName>
        <fullName evidence="1">Uncharacterized protein</fullName>
    </submittedName>
</protein>
<organism evidence="1 2">
    <name type="scientific">Tanacetum coccineum</name>
    <dbReference type="NCBI Taxonomy" id="301880"/>
    <lineage>
        <taxon>Eukaryota</taxon>
        <taxon>Viridiplantae</taxon>
        <taxon>Streptophyta</taxon>
        <taxon>Embryophyta</taxon>
        <taxon>Tracheophyta</taxon>
        <taxon>Spermatophyta</taxon>
        <taxon>Magnoliopsida</taxon>
        <taxon>eudicotyledons</taxon>
        <taxon>Gunneridae</taxon>
        <taxon>Pentapetalae</taxon>
        <taxon>asterids</taxon>
        <taxon>campanulids</taxon>
        <taxon>Asterales</taxon>
        <taxon>Asteraceae</taxon>
        <taxon>Asteroideae</taxon>
        <taxon>Anthemideae</taxon>
        <taxon>Anthemidinae</taxon>
        <taxon>Tanacetum</taxon>
    </lineage>
</organism>
<dbReference type="EMBL" id="BQNB010016825">
    <property type="protein sequence ID" value="GJT56224.1"/>
    <property type="molecule type" value="Genomic_DNA"/>
</dbReference>
<gene>
    <name evidence="1" type="ORF">Tco_0991278</name>
</gene>